<dbReference type="RefSeq" id="XP_020982428.1">
    <property type="nucleotide sequence ID" value="XM_021126769.1"/>
</dbReference>
<evidence type="ECO:0000313" key="3">
    <source>
        <dbReference type="RefSeq" id="XP_020982428.1"/>
    </source>
</evidence>
<gene>
    <name evidence="3" type="primary">LOC110273583</name>
</gene>
<evidence type="ECO:0000313" key="2">
    <source>
        <dbReference type="Proteomes" id="UP000515211"/>
    </source>
</evidence>
<feature type="domain" description="Reverse transcriptase" evidence="1">
    <location>
        <begin position="1"/>
        <end position="153"/>
    </location>
</feature>
<sequence>MGFGSRWRAWIRECITSTSISILINGSPTKPFKMKRGLRQRDPLSPFLFVLVVDVLNKMIGEAVRNRRISPLLVGSDNIELWHLQFVDNTILFCPPEEDTVRNYQRLLRCFEIMSGLSINFDKSNLIPVNCSQEWPVIDNVEEKLSLWKSKVLSKAGKLRRFFWGKEDGQPGMALVKWEMVQAPKKLGDYSLWKKIVCSCNNLKPDHLLSTQALPVRGDPWRDICQLRIKDQHARQKMIDGLAMEEQTMDDEILNYRFANEIWKGLVPPKVELFTWFILIGRVNTKERLRRFGIIEGNDNLCVLCKKEVETVQHLFVTYEYSWQVWIGVVLNP</sequence>
<dbReference type="InterPro" id="IPR026960">
    <property type="entry name" value="RVT-Znf"/>
</dbReference>
<dbReference type="AlphaFoldDB" id="A0A6P5MI03"/>
<dbReference type="GeneID" id="110273583"/>
<dbReference type="PROSITE" id="PS50878">
    <property type="entry name" value="RT_POL"/>
    <property type="match status" value="1"/>
</dbReference>
<organism evidence="2 3">
    <name type="scientific">Arachis duranensis</name>
    <name type="common">Wild peanut</name>
    <dbReference type="NCBI Taxonomy" id="130453"/>
    <lineage>
        <taxon>Eukaryota</taxon>
        <taxon>Viridiplantae</taxon>
        <taxon>Streptophyta</taxon>
        <taxon>Embryophyta</taxon>
        <taxon>Tracheophyta</taxon>
        <taxon>Spermatophyta</taxon>
        <taxon>Magnoliopsida</taxon>
        <taxon>eudicotyledons</taxon>
        <taxon>Gunneridae</taxon>
        <taxon>Pentapetalae</taxon>
        <taxon>rosids</taxon>
        <taxon>fabids</taxon>
        <taxon>Fabales</taxon>
        <taxon>Fabaceae</taxon>
        <taxon>Papilionoideae</taxon>
        <taxon>50 kb inversion clade</taxon>
        <taxon>dalbergioids sensu lato</taxon>
        <taxon>Dalbergieae</taxon>
        <taxon>Pterocarpus clade</taxon>
        <taxon>Arachis</taxon>
    </lineage>
</organism>
<dbReference type="InterPro" id="IPR000477">
    <property type="entry name" value="RT_dom"/>
</dbReference>
<dbReference type="Proteomes" id="UP000515211">
    <property type="component" value="Chromosome 7"/>
</dbReference>
<dbReference type="Pfam" id="PF00078">
    <property type="entry name" value="RVT_1"/>
    <property type="match status" value="1"/>
</dbReference>
<dbReference type="KEGG" id="adu:110273583"/>
<dbReference type="Pfam" id="PF13966">
    <property type="entry name" value="zf-RVT"/>
    <property type="match status" value="1"/>
</dbReference>
<keyword evidence="2" id="KW-1185">Reference proteome</keyword>
<reference evidence="3" key="2">
    <citation type="submission" date="2025-08" db="UniProtKB">
        <authorList>
            <consortium name="RefSeq"/>
        </authorList>
    </citation>
    <scope>IDENTIFICATION</scope>
    <source>
        <tissue evidence="3">Whole plant</tissue>
    </source>
</reference>
<proteinExistence type="predicted"/>
<accession>A0A6P5MI03</accession>
<dbReference type="PANTHER" id="PTHR33116">
    <property type="entry name" value="REVERSE TRANSCRIPTASE ZINC-BINDING DOMAIN-CONTAINING PROTEIN-RELATED-RELATED"/>
    <property type="match status" value="1"/>
</dbReference>
<reference evidence="2" key="1">
    <citation type="journal article" date="2016" name="Nat. Genet.">
        <title>The genome sequences of Arachis duranensis and Arachis ipaensis, the diploid ancestors of cultivated peanut.</title>
        <authorList>
            <person name="Bertioli D.J."/>
            <person name="Cannon S.B."/>
            <person name="Froenicke L."/>
            <person name="Huang G."/>
            <person name="Farmer A.D."/>
            <person name="Cannon E.K."/>
            <person name="Liu X."/>
            <person name="Gao D."/>
            <person name="Clevenger J."/>
            <person name="Dash S."/>
            <person name="Ren L."/>
            <person name="Moretzsohn M.C."/>
            <person name="Shirasawa K."/>
            <person name="Huang W."/>
            <person name="Vidigal B."/>
            <person name="Abernathy B."/>
            <person name="Chu Y."/>
            <person name="Niederhuth C.E."/>
            <person name="Umale P."/>
            <person name="Araujo A.C."/>
            <person name="Kozik A."/>
            <person name="Kim K.D."/>
            <person name="Burow M.D."/>
            <person name="Varshney R.K."/>
            <person name="Wang X."/>
            <person name="Zhang X."/>
            <person name="Barkley N."/>
            <person name="Guimaraes P.M."/>
            <person name="Isobe S."/>
            <person name="Guo B."/>
            <person name="Liao B."/>
            <person name="Stalker H.T."/>
            <person name="Schmitz R.J."/>
            <person name="Scheffler B.E."/>
            <person name="Leal-Bertioli S.C."/>
            <person name="Xun X."/>
            <person name="Jackson S.A."/>
            <person name="Michelmore R."/>
            <person name="Ozias-Akins P."/>
        </authorList>
    </citation>
    <scope>NUCLEOTIDE SEQUENCE [LARGE SCALE GENOMIC DNA]</scope>
    <source>
        <strain evidence="2">cv. V14167</strain>
    </source>
</reference>
<evidence type="ECO:0000259" key="1">
    <source>
        <dbReference type="PROSITE" id="PS50878"/>
    </source>
</evidence>
<name>A0A6P5MI03_ARADU</name>
<protein>
    <submittedName>
        <fullName evidence="3">Uncharacterized protein LOC110273583</fullName>
    </submittedName>
</protein>
<dbReference type="PANTHER" id="PTHR33116:SF78">
    <property type="entry name" value="OS12G0587133 PROTEIN"/>
    <property type="match status" value="1"/>
</dbReference>